<protein>
    <submittedName>
        <fullName evidence="2">Glycosyltransferase family 2 protein</fullName>
    </submittedName>
</protein>
<evidence type="ECO:0000313" key="2">
    <source>
        <dbReference type="EMBL" id="MFC3199218.1"/>
    </source>
</evidence>
<comment type="caution">
    <text evidence="2">The sequence shown here is derived from an EMBL/GenBank/DDBJ whole genome shotgun (WGS) entry which is preliminary data.</text>
</comment>
<reference evidence="3" key="1">
    <citation type="journal article" date="2019" name="Int. J. Syst. Evol. Microbiol.">
        <title>The Global Catalogue of Microorganisms (GCM) 10K type strain sequencing project: providing services to taxonomists for standard genome sequencing and annotation.</title>
        <authorList>
            <consortium name="The Broad Institute Genomics Platform"/>
            <consortium name="The Broad Institute Genome Sequencing Center for Infectious Disease"/>
            <person name="Wu L."/>
            <person name="Ma J."/>
        </authorList>
    </citation>
    <scope>NUCLEOTIDE SEQUENCE [LARGE SCALE GENOMIC DNA]</scope>
    <source>
        <strain evidence="3">KCTC 52416</strain>
    </source>
</reference>
<dbReference type="SUPFAM" id="SSF53448">
    <property type="entry name" value="Nucleotide-diphospho-sugar transferases"/>
    <property type="match status" value="1"/>
</dbReference>
<keyword evidence="3" id="KW-1185">Reference proteome</keyword>
<dbReference type="RefSeq" id="WP_379024618.1">
    <property type="nucleotide sequence ID" value="NZ_JBHRTA010000038.1"/>
</dbReference>
<proteinExistence type="predicted"/>
<gene>
    <name evidence="2" type="ORF">ACFOET_16450</name>
</gene>
<accession>A0ABV7JM95</accession>
<dbReference type="Proteomes" id="UP001595526">
    <property type="component" value="Unassembled WGS sequence"/>
</dbReference>
<organism evidence="2 3">
    <name type="scientific">Parapedobacter deserti</name>
    <dbReference type="NCBI Taxonomy" id="1912957"/>
    <lineage>
        <taxon>Bacteria</taxon>
        <taxon>Pseudomonadati</taxon>
        <taxon>Bacteroidota</taxon>
        <taxon>Sphingobacteriia</taxon>
        <taxon>Sphingobacteriales</taxon>
        <taxon>Sphingobacteriaceae</taxon>
        <taxon>Parapedobacter</taxon>
    </lineage>
</organism>
<dbReference type="PANTHER" id="PTHR22916">
    <property type="entry name" value="GLYCOSYLTRANSFERASE"/>
    <property type="match status" value="1"/>
</dbReference>
<feature type="domain" description="Glycosyltransferase 2-like" evidence="1">
    <location>
        <begin position="7"/>
        <end position="102"/>
    </location>
</feature>
<dbReference type="PANTHER" id="PTHR22916:SF3">
    <property type="entry name" value="UDP-GLCNAC:BETAGAL BETA-1,3-N-ACETYLGLUCOSAMINYLTRANSFERASE-LIKE PROTEIN 1"/>
    <property type="match status" value="1"/>
</dbReference>
<sequence>MAVVSITVFTPTYNRCNYLSRLYASLKLQARFLHEWLIVDDGSNDGTAALVNDFISEGALSISYHYQANAGKHRAINKGVQLAKGALFFIVDSDDYLPGHALMEISSRWSAVLQKPNPKEYAGICGLRIDENGAVVGGKVDYDVLDTTTVDYRYRRGYQGDKAEVYRTDILRAYPFPDIEGEKFCTEALVWNRIAASYRLVFFNKGIYVGNYLADGLSAKSFRLRKTNPQYASLYYAEFLNNEQIPCVHRLKSAVNFWRFAVYDQKHTFRHKRKMVKQQWTMVFLPLCYTLCLIDRLKSKSG</sequence>
<dbReference type="InterPro" id="IPR001173">
    <property type="entry name" value="Glyco_trans_2-like"/>
</dbReference>
<evidence type="ECO:0000259" key="1">
    <source>
        <dbReference type="Pfam" id="PF00535"/>
    </source>
</evidence>
<dbReference type="InterPro" id="IPR029044">
    <property type="entry name" value="Nucleotide-diphossugar_trans"/>
</dbReference>
<dbReference type="Pfam" id="PF00535">
    <property type="entry name" value="Glycos_transf_2"/>
    <property type="match status" value="1"/>
</dbReference>
<dbReference type="CDD" id="cd00761">
    <property type="entry name" value="Glyco_tranf_GTA_type"/>
    <property type="match status" value="1"/>
</dbReference>
<evidence type="ECO:0000313" key="3">
    <source>
        <dbReference type="Proteomes" id="UP001595526"/>
    </source>
</evidence>
<dbReference type="Gene3D" id="3.90.550.10">
    <property type="entry name" value="Spore Coat Polysaccharide Biosynthesis Protein SpsA, Chain A"/>
    <property type="match status" value="1"/>
</dbReference>
<dbReference type="EMBL" id="JBHRTA010000038">
    <property type="protein sequence ID" value="MFC3199218.1"/>
    <property type="molecule type" value="Genomic_DNA"/>
</dbReference>
<name>A0ABV7JM95_9SPHI</name>